<feature type="transmembrane region" description="Helical" evidence="1">
    <location>
        <begin position="51"/>
        <end position="74"/>
    </location>
</feature>
<keyword evidence="1" id="KW-1133">Transmembrane helix</keyword>
<sequence length="78" mass="8897">MLNYVSFALLMAATAMGYQSLWGVLFLYWTIPNFYSGYAFLLSNVTRDEDPVLFWLIQIAWLVLGLVMVAADFFPSMA</sequence>
<accession>A0A238JRF8</accession>
<gene>
    <name evidence="2" type="ORF">OCA8868_00815</name>
</gene>
<proteinExistence type="predicted"/>
<evidence type="ECO:0000256" key="1">
    <source>
        <dbReference type="SAM" id="Phobius"/>
    </source>
</evidence>
<name>A0A238JRF8_9RHOB</name>
<dbReference type="EMBL" id="FXYD01000001">
    <property type="protein sequence ID" value="SMX32777.1"/>
    <property type="molecule type" value="Genomic_DNA"/>
</dbReference>
<dbReference type="Proteomes" id="UP000203464">
    <property type="component" value="Unassembled WGS sequence"/>
</dbReference>
<organism evidence="2 3">
    <name type="scientific">Octadecabacter ascidiaceicola</name>
    <dbReference type="NCBI Taxonomy" id="1655543"/>
    <lineage>
        <taxon>Bacteria</taxon>
        <taxon>Pseudomonadati</taxon>
        <taxon>Pseudomonadota</taxon>
        <taxon>Alphaproteobacteria</taxon>
        <taxon>Rhodobacterales</taxon>
        <taxon>Roseobacteraceae</taxon>
        <taxon>Octadecabacter</taxon>
    </lineage>
</organism>
<keyword evidence="1" id="KW-0812">Transmembrane</keyword>
<keyword evidence="1" id="KW-0472">Membrane</keyword>
<keyword evidence="3" id="KW-1185">Reference proteome</keyword>
<feature type="transmembrane region" description="Helical" evidence="1">
    <location>
        <begin position="7"/>
        <end position="31"/>
    </location>
</feature>
<dbReference type="AlphaFoldDB" id="A0A238JRF8"/>
<evidence type="ECO:0000313" key="3">
    <source>
        <dbReference type="Proteomes" id="UP000203464"/>
    </source>
</evidence>
<evidence type="ECO:0000313" key="2">
    <source>
        <dbReference type="EMBL" id="SMX32777.1"/>
    </source>
</evidence>
<protein>
    <submittedName>
        <fullName evidence="2">Uncharacterized protein</fullName>
    </submittedName>
</protein>
<reference evidence="3" key="1">
    <citation type="submission" date="2017-05" db="EMBL/GenBank/DDBJ databases">
        <authorList>
            <person name="Rodrigo-Torres L."/>
            <person name="Arahal R. D."/>
            <person name="Lucena T."/>
        </authorList>
    </citation>
    <scope>NUCLEOTIDE SEQUENCE [LARGE SCALE GENOMIC DNA]</scope>
    <source>
        <strain evidence="3">CECT 8868</strain>
    </source>
</reference>